<feature type="domain" description="D-isomer specific 2-hydroxyacid dehydrogenase NAD-binding" evidence="7">
    <location>
        <begin position="133"/>
        <end position="305"/>
    </location>
</feature>
<dbReference type="GO" id="GO:0005829">
    <property type="term" value="C:cytosol"/>
    <property type="evidence" value="ECO:0007669"/>
    <property type="project" value="TreeGrafter"/>
</dbReference>
<dbReference type="Proteomes" id="UP000218934">
    <property type="component" value="Unassembled WGS sequence"/>
</dbReference>
<dbReference type="AlphaFoldDB" id="A0A2A4FQS5"/>
<keyword evidence="9" id="KW-1185">Reference proteome</keyword>
<keyword evidence="2 4" id="KW-0560">Oxidoreductase</keyword>
<dbReference type="Pfam" id="PF02826">
    <property type="entry name" value="2-Hacid_dh_C"/>
    <property type="match status" value="1"/>
</dbReference>
<evidence type="ECO:0000259" key="7">
    <source>
        <dbReference type="Pfam" id="PF02826"/>
    </source>
</evidence>
<dbReference type="PANTHER" id="PTHR10996">
    <property type="entry name" value="2-HYDROXYACID DEHYDROGENASE-RELATED"/>
    <property type="match status" value="1"/>
</dbReference>
<feature type="region of interest" description="Disordered" evidence="5">
    <location>
        <begin position="1"/>
        <end position="22"/>
    </location>
</feature>
<dbReference type="InterPro" id="IPR036291">
    <property type="entry name" value="NAD(P)-bd_dom_sf"/>
</dbReference>
<accession>A0A2A4FQS5</accession>
<dbReference type="InterPro" id="IPR050223">
    <property type="entry name" value="D-isomer_2-hydroxyacid_DH"/>
</dbReference>
<organism evidence="8 9">
    <name type="scientific">Rhizorhabdus dicambivorans</name>
    <dbReference type="NCBI Taxonomy" id="1850238"/>
    <lineage>
        <taxon>Bacteria</taxon>
        <taxon>Pseudomonadati</taxon>
        <taxon>Pseudomonadota</taxon>
        <taxon>Alphaproteobacteria</taxon>
        <taxon>Sphingomonadales</taxon>
        <taxon>Sphingomonadaceae</taxon>
        <taxon>Rhizorhabdus</taxon>
    </lineage>
</organism>
<feature type="domain" description="D-isomer specific 2-hydroxyacid dehydrogenase catalytic" evidence="6">
    <location>
        <begin position="62"/>
        <end position="336"/>
    </location>
</feature>
<evidence type="ECO:0000256" key="2">
    <source>
        <dbReference type="ARBA" id="ARBA00023002"/>
    </source>
</evidence>
<evidence type="ECO:0008006" key="10">
    <source>
        <dbReference type="Google" id="ProtNLM"/>
    </source>
</evidence>
<dbReference type="SUPFAM" id="SSF52283">
    <property type="entry name" value="Formate/glycerate dehydrogenase catalytic domain-like"/>
    <property type="match status" value="1"/>
</dbReference>
<dbReference type="GO" id="GO:0051287">
    <property type="term" value="F:NAD binding"/>
    <property type="evidence" value="ECO:0007669"/>
    <property type="project" value="InterPro"/>
</dbReference>
<evidence type="ECO:0000256" key="3">
    <source>
        <dbReference type="ARBA" id="ARBA00023027"/>
    </source>
</evidence>
<dbReference type="GO" id="GO:0030267">
    <property type="term" value="F:glyoxylate reductase (NADPH) activity"/>
    <property type="evidence" value="ECO:0007669"/>
    <property type="project" value="TreeGrafter"/>
</dbReference>
<comment type="similarity">
    <text evidence="4">Belongs to the D-isomer specific 2-hydroxyacid dehydrogenase family.</text>
</comment>
<evidence type="ECO:0000256" key="5">
    <source>
        <dbReference type="SAM" id="MobiDB-lite"/>
    </source>
</evidence>
<dbReference type="GO" id="GO:0016618">
    <property type="term" value="F:hydroxypyruvate reductase [NAD(P)H] activity"/>
    <property type="evidence" value="ECO:0007669"/>
    <property type="project" value="TreeGrafter"/>
</dbReference>
<keyword evidence="1" id="KW-0521">NADP</keyword>
<dbReference type="SUPFAM" id="SSF51735">
    <property type="entry name" value="NAD(P)-binding Rossmann-fold domains"/>
    <property type="match status" value="1"/>
</dbReference>
<reference evidence="8 9" key="1">
    <citation type="submission" date="2017-09" db="EMBL/GenBank/DDBJ databases">
        <title>The Catabolism of 3,6-Dichlorosalicylic acid is Initiated by the Cytochrome P450 Monooxygenase DsmABC in Rhizorhabdus dicambivorans Ndbn-20.</title>
        <authorList>
            <person name="Na L."/>
        </authorList>
    </citation>
    <scope>NUCLEOTIDE SEQUENCE [LARGE SCALE GENOMIC DNA]</scope>
    <source>
        <strain evidence="8 9">Ndbn-20m</strain>
    </source>
</reference>
<proteinExistence type="inferred from homology"/>
<gene>
    <name evidence="8" type="ORF">COO09_23630</name>
</gene>
<dbReference type="PANTHER" id="PTHR10996:SF178">
    <property type="entry name" value="2-HYDROXYACID DEHYDROGENASE YGL185C-RELATED"/>
    <property type="match status" value="1"/>
</dbReference>
<dbReference type="CDD" id="cd12156">
    <property type="entry name" value="HPPR"/>
    <property type="match status" value="1"/>
</dbReference>
<dbReference type="Pfam" id="PF00389">
    <property type="entry name" value="2-Hacid_dh"/>
    <property type="match status" value="1"/>
</dbReference>
<evidence type="ECO:0000313" key="9">
    <source>
        <dbReference type="Proteomes" id="UP000218934"/>
    </source>
</evidence>
<dbReference type="InterPro" id="IPR006140">
    <property type="entry name" value="D-isomer_DH_NAD-bd"/>
</dbReference>
<keyword evidence="3" id="KW-0520">NAD</keyword>
<sequence length="344" mass="36328">MIALPRSMPRTASHVLGAGGSRQGERRGMLARVALLGEVDARTFAVLDDRYGVVRMRSGAVANKRALAACEVLVTNGLQGVTADELDRFPALKLVASLGSGVDTDALGECRARGLQVTNTPGVLAEDVADLALGLLIAAVRRICVGHDFVRNGRWPAGRMPLTGSLRGARVGMIGLGKTGRALARRLVACGVEMSYHCYRTKSDIDYRFWPDLIEMAKYSTILVACCPGGDATRGIVSREVLSAIGPRGTFVNVGHGSVVDEPAMIELLETGRLGAAALDVFADEPNVPEALMALDNVVLQPHQGSATADARHAMSNQLIDNIEALFAGRALLSPVDDDGAGDY</sequence>
<dbReference type="Gene3D" id="3.40.50.720">
    <property type="entry name" value="NAD(P)-binding Rossmann-like Domain"/>
    <property type="match status" value="2"/>
</dbReference>
<dbReference type="EMBL" id="NWUF01000045">
    <property type="protein sequence ID" value="PCE39798.1"/>
    <property type="molecule type" value="Genomic_DNA"/>
</dbReference>
<protein>
    <recommendedName>
        <fullName evidence="10">2-hydroxyacid dehydrogenase</fullName>
    </recommendedName>
</protein>
<evidence type="ECO:0000256" key="4">
    <source>
        <dbReference type="RuleBase" id="RU003719"/>
    </source>
</evidence>
<name>A0A2A4FQS5_9SPHN</name>
<dbReference type="FunFam" id="3.40.50.720:FF:000213">
    <property type="entry name" value="Putative 2-hydroxyacid dehydrogenase"/>
    <property type="match status" value="1"/>
</dbReference>
<dbReference type="InterPro" id="IPR006139">
    <property type="entry name" value="D-isomer_2_OHA_DH_cat_dom"/>
</dbReference>
<evidence type="ECO:0000259" key="6">
    <source>
        <dbReference type="Pfam" id="PF00389"/>
    </source>
</evidence>
<evidence type="ECO:0000256" key="1">
    <source>
        <dbReference type="ARBA" id="ARBA00022857"/>
    </source>
</evidence>
<comment type="caution">
    <text evidence="8">The sequence shown here is derived from an EMBL/GenBank/DDBJ whole genome shotgun (WGS) entry which is preliminary data.</text>
</comment>
<dbReference type="OrthoDB" id="9793626at2"/>
<evidence type="ECO:0000313" key="8">
    <source>
        <dbReference type="EMBL" id="PCE39798.1"/>
    </source>
</evidence>